<dbReference type="VEuPathDB" id="FungiDB:SDRG_02207"/>
<evidence type="ECO:0008006" key="3">
    <source>
        <dbReference type="Google" id="ProtNLM"/>
    </source>
</evidence>
<dbReference type="EMBL" id="JH767136">
    <property type="protein sequence ID" value="EQC40305.1"/>
    <property type="molecule type" value="Genomic_DNA"/>
</dbReference>
<dbReference type="SUPFAM" id="SSF52047">
    <property type="entry name" value="RNI-like"/>
    <property type="match status" value="1"/>
</dbReference>
<gene>
    <name evidence="1" type="ORF">SDRG_02207</name>
</gene>
<dbReference type="InParanoid" id="T0R1T4"/>
<reference evidence="1 2" key="1">
    <citation type="submission" date="2012-04" db="EMBL/GenBank/DDBJ databases">
        <title>The Genome Sequence of Saprolegnia declina VS20.</title>
        <authorList>
            <consortium name="The Broad Institute Genome Sequencing Platform"/>
            <person name="Russ C."/>
            <person name="Nusbaum C."/>
            <person name="Tyler B."/>
            <person name="van West P."/>
            <person name="Dieguez-Uribeondo J."/>
            <person name="de Bruijn I."/>
            <person name="Tripathy S."/>
            <person name="Jiang R."/>
            <person name="Young S.K."/>
            <person name="Zeng Q."/>
            <person name="Gargeya S."/>
            <person name="Fitzgerald M."/>
            <person name="Haas B."/>
            <person name="Abouelleil A."/>
            <person name="Alvarado L."/>
            <person name="Arachchi H.M."/>
            <person name="Berlin A."/>
            <person name="Chapman S.B."/>
            <person name="Goldberg J."/>
            <person name="Griggs A."/>
            <person name="Gujja S."/>
            <person name="Hansen M."/>
            <person name="Howarth C."/>
            <person name="Imamovic A."/>
            <person name="Larimer J."/>
            <person name="McCowen C."/>
            <person name="Montmayeur A."/>
            <person name="Murphy C."/>
            <person name="Neiman D."/>
            <person name="Pearson M."/>
            <person name="Priest M."/>
            <person name="Roberts A."/>
            <person name="Saif S."/>
            <person name="Shea T."/>
            <person name="Sisk P."/>
            <person name="Sykes S."/>
            <person name="Wortman J."/>
            <person name="Nusbaum C."/>
            <person name="Birren B."/>
        </authorList>
    </citation>
    <scope>NUCLEOTIDE SEQUENCE [LARGE SCALE GENOMIC DNA]</scope>
    <source>
        <strain evidence="1 2">VS20</strain>
    </source>
</reference>
<dbReference type="RefSeq" id="XP_008606004.1">
    <property type="nucleotide sequence ID" value="XM_008607782.1"/>
</dbReference>
<dbReference type="AlphaFoldDB" id="T0R1T4"/>
<accession>T0R1T4</accession>
<dbReference type="Proteomes" id="UP000030762">
    <property type="component" value="Unassembled WGS sequence"/>
</dbReference>
<dbReference type="Gene3D" id="3.80.10.10">
    <property type="entry name" value="Ribonuclease Inhibitor"/>
    <property type="match status" value="1"/>
</dbReference>
<name>T0R1T4_SAPDV</name>
<protein>
    <recommendedName>
        <fullName evidence="3">F-box domain-containing protein</fullName>
    </recommendedName>
</protein>
<dbReference type="OMA" id="FHTIYLF"/>
<keyword evidence="2" id="KW-1185">Reference proteome</keyword>
<proteinExistence type="predicted"/>
<organism evidence="1 2">
    <name type="scientific">Saprolegnia diclina (strain VS20)</name>
    <dbReference type="NCBI Taxonomy" id="1156394"/>
    <lineage>
        <taxon>Eukaryota</taxon>
        <taxon>Sar</taxon>
        <taxon>Stramenopiles</taxon>
        <taxon>Oomycota</taxon>
        <taxon>Saprolegniomycetes</taxon>
        <taxon>Saprolegniales</taxon>
        <taxon>Saprolegniaceae</taxon>
        <taxon>Saprolegnia</taxon>
    </lineage>
</organism>
<dbReference type="GeneID" id="19942934"/>
<evidence type="ECO:0000313" key="2">
    <source>
        <dbReference type="Proteomes" id="UP000030762"/>
    </source>
</evidence>
<sequence>MACDKRPRGAASGGLIPAMALEIVHYMDDPEDVIRFLSALPPCVRGEALSALAALLAHGHHSALWPVLHLDDLDGVCMATLTRALPAFHTIYLFEGARWALCHTTMLPPTTRVYAWLDDAYRASDNVCNWARNVVALSIETPEFLRDPNLLGRALTACTSLRALTLQWQNVDQTLLDQTLAMVVTTRPELQRLHLKTENTPLLENAASLVRWLRLPNATTFKLTRLDLVGAAAATLAAALLASSTLTTIKLEHAPCLARLLLDPALPPLPRQLHKLTLRYRGLSANVSAVAAKVATSRLTSLALSAFVPCNFMAIVAALPHVHAITKVKLTGADLVAFPLLPQLRRLALHKCVLSAAAAQDLATLLTSSTRLETLDLSESLLPDAHARCLLRAVPRWCSQRGPFRLLRLCHTALSDESAAVLATALATTRNTSAVWIDVSGNVLSAASCCGLLTALSATTRMTLMLYNAGPSIEDLAAHAQTHGVKSARALTFTSPPPEENPWTT</sequence>
<dbReference type="OrthoDB" id="10342609at2759"/>
<evidence type="ECO:0000313" key="1">
    <source>
        <dbReference type="EMBL" id="EQC40305.1"/>
    </source>
</evidence>
<dbReference type="InterPro" id="IPR032675">
    <property type="entry name" value="LRR_dom_sf"/>
</dbReference>